<gene>
    <name evidence="3" type="ORF">ACFFJP_06970</name>
</gene>
<dbReference type="InterPro" id="IPR038673">
    <property type="entry name" value="OprB_sf"/>
</dbReference>
<proteinExistence type="inferred from homology"/>
<sequence>MVSCTSVAADFNQQFSIINDNSWLSGFEDQASQASRALFTWDWQLETGPQWLVAGNLKAFRGRNGELLTGNVQGISNIDAEHFSKIYELYLQYKFTDETRLKCGQVDANLEFAFVPVAGGFISPPLGITPTAIALPTYYDPAASCSVFYEPAQGFQWMAGLFAGQDHTNFSSQFMVAEGRYVTAQSRTSYGYWHHHGDWTTLNDLQLRAISGWYLNHQQQVSDQITLFAVWSGLNDDVDVLHQHRMLGLVWELPVAGHQLGLMHSTVTAQDRQSEQMIEGYWQWAVTPQVQLQPVLQWVHHIDPALDHSLVATLRLMTQF</sequence>
<dbReference type="RefSeq" id="WP_377241830.1">
    <property type="nucleotide sequence ID" value="NZ_JBHLXP010000001.1"/>
</dbReference>
<evidence type="ECO:0000256" key="1">
    <source>
        <dbReference type="ARBA" id="ARBA00008769"/>
    </source>
</evidence>
<organism evidence="3 4">
    <name type="scientific">Rheinheimera tilapiae</name>
    <dbReference type="NCBI Taxonomy" id="875043"/>
    <lineage>
        <taxon>Bacteria</taxon>
        <taxon>Pseudomonadati</taxon>
        <taxon>Pseudomonadota</taxon>
        <taxon>Gammaproteobacteria</taxon>
        <taxon>Chromatiales</taxon>
        <taxon>Chromatiaceae</taxon>
        <taxon>Rheinheimera</taxon>
    </lineage>
</organism>
<dbReference type="InterPro" id="IPR007049">
    <property type="entry name" value="Carb-sel_porin_OprB"/>
</dbReference>
<dbReference type="Pfam" id="PF04966">
    <property type="entry name" value="OprB"/>
    <property type="match status" value="1"/>
</dbReference>
<protein>
    <submittedName>
        <fullName evidence="3">Carbohydrate porin</fullName>
    </submittedName>
</protein>
<accession>A0ABV6BB38</accession>
<comment type="similarity">
    <text evidence="1 2">Belongs to the OprB family.</text>
</comment>
<dbReference type="Proteomes" id="UP001589813">
    <property type="component" value="Unassembled WGS sequence"/>
</dbReference>
<evidence type="ECO:0000313" key="4">
    <source>
        <dbReference type="Proteomes" id="UP001589813"/>
    </source>
</evidence>
<dbReference type="EMBL" id="JBHLXP010000001">
    <property type="protein sequence ID" value="MFC0048027.1"/>
    <property type="molecule type" value="Genomic_DNA"/>
</dbReference>
<evidence type="ECO:0000256" key="2">
    <source>
        <dbReference type="RuleBase" id="RU363072"/>
    </source>
</evidence>
<name>A0ABV6BB38_9GAMM</name>
<reference evidence="3 4" key="1">
    <citation type="submission" date="2024-09" db="EMBL/GenBank/DDBJ databases">
        <authorList>
            <person name="Sun Q."/>
            <person name="Mori K."/>
        </authorList>
    </citation>
    <scope>NUCLEOTIDE SEQUENCE [LARGE SCALE GENOMIC DNA]</scope>
    <source>
        <strain evidence="3 4">KCTC 23315</strain>
    </source>
</reference>
<evidence type="ECO:0000313" key="3">
    <source>
        <dbReference type="EMBL" id="MFC0048027.1"/>
    </source>
</evidence>
<dbReference type="Gene3D" id="2.40.160.180">
    <property type="entry name" value="Carbohydrate-selective porin OprB"/>
    <property type="match status" value="1"/>
</dbReference>
<comment type="caution">
    <text evidence="3">The sequence shown here is derived from an EMBL/GenBank/DDBJ whole genome shotgun (WGS) entry which is preliminary data.</text>
</comment>
<keyword evidence="4" id="KW-1185">Reference proteome</keyword>